<dbReference type="Proteomes" id="UP000031004">
    <property type="component" value="Unassembled WGS sequence"/>
</dbReference>
<evidence type="ECO:0000313" key="3">
    <source>
        <dbReference type="EMBL" id="KHO20328.1"/>
    </source>
</evidence>
<feature type="domain" description="DUF7373" evidence="2">
    <location>
        <begin position="271"/>
        <end position="405"/>
    </location>
</feature>
<evidence type="ECO:0000313" key="4">
    <source>
        <dbReference type="Proteomes" id="UP000031004"/>
    </source>
</evidence>
<evidence type="ECO:0000259" key="2">
    <source>
        <dbReference type="Pfam" id="PF24092"/>
    </source>
</evidence>
<proteinExistence type="predicted"/>
<evidence type="ECO:0000259" key="1">
    <source>
        <dbReference type="Pfam" id="PF24088"/>
    </source>
</evidence>
<name>A0ABR4YNJ7_9MYCO</name>
<gene>
    <name evidence="3" type="ORF">QQ44_27770</name>
</gene>
<accession>A0ABR4YNJ7</accession>
<organism evidence="3 4">
    <name type="scientific">Mycolicibacterium setense</name>
    <dbReference type="NCBI Taxonomy" id="431269"/>
    <lineage>
        <taxon>Bacteria</taxon>
        <taxon>Bacillati</taxon>
        <taxon>Actinomycetota</taxon>
        <taxon>Actinomycetes</taxon>
        <taxon>Mycobacteriales</taxon>
        <taxon>Mycobacteriaceae</taxon>
        <taxon>Mycolicibacterium</taxon>
    </lineage>
</organism>
<dbReference type="Pfam" id="PF24088">
    <property type="entry name" value="DUF7373"/>
    <property type="match status" value="1"/>
</dbReference>
<dbReference type="InterPro" id="IPR055797">
    <property type="entry name" value="DUF7373"/>
</dbReference>
<protein>
    <submittedName>
        <fullName evidence="3">Uncharacterized protein</fullName>
    </submittedName>
</protein>
<dbReference type="InterPro" id="IPR056463">
    <property type="entry name" value="DUF7373_C"/>
</dbReference>
<dbReference type="EMBL" id="JTLZ01000012">
    <property type="protein sequence ID" value="KHO20328.1"/>
    <property type="molecule type" value="Genomic_DNA"/>
</dbReference>
<comment type="caution">
    <text evidence="3">The sequence shown here is derived from an EMBL/GenBank/DDBJ whole genome shotgun (WGS) entry which is preliminary data.</text>
</comment>
<feature type="domain" description="DUF7373" evidence="1">
    <location>
        <begin position="62"/>
        <end position="265"/>
    </location>
</feature>
<sequence length="406" mass="42408">MIRIAGAFVAITIAVTAVGCTREASEAQPKAAEQNKVEAGQVDVAALDPANYPTKPLPPMGNGGGRQHVAVLEANRLADVVVGPWEVDPAIIEPAALGIGGIGGLPILPERLQLVTSEQAAEAGKPGMITGYASTRKIQDQKTLINVVLEMKDPEAAKAAAHDMPQRLLDFAAQYESRQGTSVVAIPGHDEAFAVASTSTKYQQAGVTNRVSSFTARGPFVLMQTAETGGDIAEAVSLVAKTLDLQLPAIDSFTPTPAAELVNLPKDPTGLLARALPVAKDGETFSNNATLGPRAMLHVERDPIAAGKAYREAGVDVAVVGDGWLYRTRDGAAAEKLATGYADTQGGSRSPADAVPNLPGSTCNRIGEQNFMCTGAFDRDVFVVQGPRLKDVHQMAAAQYLILAAK</sequence>
<reference evidence="3 4" key="1">
    <citation type="submission" date="2014-11" db="EMBL/GenBank/DDBJ databases">
        <title>Mycobacterium setense Manresensis Genome.</title>
        <authorList>
            <person name="Rech G."/>
            <person name="Sumoy L."/>
        </authorList>
    </citation>
    <scope>NUCLEOTIDE SEQUENCE [LARGE SCALE GENOMIC DNA]</scope>
    <source>
        <strain evidence="3 4">Manresensis</strain>
    </source>
</reference>
<keyword evidence="4" id="KW-1185">Reference proteome</keyword>
<dbReference type="PROSITE" id="PS51257">
    <property type="entry name" value="PROKAR_LIPOPROTEIN"/>
    <property type="match status" value="1"/>
</dbReference>
<dbReference type="Pfam" id="PF24092">
    <property type="entry name" value="DUF7373_C"/>
    <property type="match status" value="1"/>
</dbReference>